<evidence type="ECO:0000313" key="2">
    <source>
        <dbReference type="Proteomes" id="UP001286313"/>
    </source>
</evidence>
<dbReference type="Proteomes" id="UP001286313">
    <property type="component" value="Unassembled WGS sequence"/>
</dbReference>
<name>A0AAE1EMW7_PETCI</name>
<dbReference type="EMBL" id="JAWQEG010005357">
    <property type="protein sequence ID" value="KAK3858297.1"/>
    <property type="molecule type" value="Genomic_DNA"/>
</dbReference>
<accession>A0AAE1EMW7</accession>
<proteinExistence type="predicted"/>
<reference evidence="1" key="1">
    <citation type="submission" date="2023-10" db="EMBL/GenBank/DDBJ databases">
        <title>Genome assemblies of two species of porcelain crab, Petrolisthes cinctipes and Petrolisthes manimaculis (Anomura: Porcellanidae).</title>
        <authorList>
            <person name="Angst P."/>
        </authorList>
    </citation>
    <scope>NUCLEOTIDE SEQUENCE</scope>
    <source>
        <strain evidence="1">PB745_01</strain>
        <tissue evidence="1">Gill</tissue>
    </source>
</reference>
<keyword evidence="2" id="KW-1185">Reference proteome</keyword>
<organism evidence="1 2">
    <name type="scientific">Petrolisthes cinctipes</name>
    <name type="common">Flat porcelain crab</name>
    <dbReference type="NCBI Taxonomy" id="88211"/>
    <lineage>
        <taxon>Eukaryota</taxon>
        <taxon>Metazoa</taxon>
        <taxon>Ecdysozoa</taxon>
        <taxon>Arthropoda</taxon>
        <taxon>Crustacea</taxon>
        <taxon>Multicrustacea</taxon>
        <taxon>Malacostraca</taxon>
        <taxon>Eumalacostraca</taxon>
        <taxon>Eucarida</taxon>
        <taxon>Decapoda</taxon>
        <taxon>Pleocyemata</taxon>
        <taxon>Anomura</taxon>
        <taxon>Galatheoidea</taxon>
        <taxon>Porcellanidae</taxon>
        <taxon>Petrolisthes</taxon>
    </lineage>
</organism>
<gene>
    <name evidence="1" type="ORF">Pcinc_035508</name>
</gene>
<dbReference type="AlphaFoldDB" id="A0AAE1EMW7"/>
<comment type="caution">
    <text evidence="1">The sequence shown here is derived from an EMBL/GenBank/DDBJ whole genome shotgun (WGS) entry which is preliminary data.</text>
</comment>
<sequence length="135" mass="14535">MAATPPPPPPPPLASTTHAADCGLLTVQYSIHGEGQRAHVLASCQRGRKGPVLFSELTTHFFAVTYPPTPQPFEITDHPPQINDSFPIINASCMVSSFLFLISVPPPTWHQRSLVIPGTTHPPLNTVCPSIHCSP</sequence>
<protein>
    <submittedName>
        <fullName evidence="1">Uncharacterized protein</fullName>
    </submittedName>
</protein>
<evidence type="ECO:0000313" key="1">
    <source>
        <dbReference type="EMBL" id="KAK3858297.1"/>
    </source>
</evidence>